<evidence type="ECO:0000256" key="1">
    <source>
        <dbReference type="SAM" id="MobiDB-lite"/>
    </source>
</evidence>
<comment type="caution">
    <text evidence="2">The sequence shown here is derived from an EMBL/GenBank/DDBJ whole genome shotgun (WGS) entry which is preliminary data.</text>
</comment>
<sequence>MRAGGTLLSHSWNYSHATYRKRTSGHHVRAPTPCANAGNTSARKARSRSRQHVAISLVNDPGPRQGGPQATPWKFPGCATMRVTVLECLGGVAVAVAKTTAVGVEYQNQNQKNFIGPLKGNSLQPPG</sequence>
<evidence type="ECO:0000313" key="3">
    <source>
        <dbReference type="Proteomes" id="UP001460270"/>
    </source>
</evidence>
<organism evidence="2 3">
    <name type="scientific">Mugilogobius chulae</name>
    <name type="common">yellowstripe goby</name>
    <dbReference type="NCBI Taxonomy" id="88201"/>
    <lineage>
        <taxon>Eukaryota</taxon>
        <taxon>Metazoa</taxon>
        <taxon>Chordata</taxon>
        <taxon>Craniata</taxon>
        <taxon>Vertebrata</taxon>
        <taxon>Euteleostomi</taxon>
        <taxon>Actinopterygii</taxon>
        <taxon>Neopterygii</taxon>
        <taxon>Teleostei</taxon>
        <taxon>Neoteleostei</taxon>
        <taxon>Acanthomorphata</taxon>
        <taxon>Gobiaria</taxon>
        <taxon>Gobiiformes</taxon>
        <taxon>Gobioidei</taxon>
        <taxon>Gobiidae</taxon>
        <taxon>Gobionellinae</taxon>
        <taxon>Mugilogobius</taxon>
    </lineage>
</organism>
<reference evidence="3" key="1">
    <citation type="submission" date="2024-04" db="EMBL/GenBank/DDBJ databases">
        <title>Salinicola lusitanus LLJ914,a marine bacterium isolated from the Okinawa Trough.</title>
        <authorList>
            <person name="Li J."/>
        </authorList>
    </citation>
    <scope>NUCLEOTIDE SEQUENCE [LARGE SCALE GENOMIC DNA]</scope>
</reference>
<proteinExistence type="predicted"/>
<feature type="compositionally biased region" description="Basic residues" evidence="1">
    <location>
        <begin position="20"/>
        <end position="29"/>
    </location>
</feature>
<feature type="region of interest" description="Disordered" evidence="1">
    <location>
        <begin position="20"/>
        <end position="49"/>
    </location>
</feature>
<accession>A0AAW0MUX7</accession>
<gene>
    <name evidence="2" type="ORF">WMY93_025523</name>
</gene>
<dbReference type="Proteomes" id="UP001460270">
    <property type="component" value="Unassembled WGS sequence"/>
</dbReference>
<evidence type="ECO:0000313" key="2">
    <source>
        <dbReference type="EMBL" id="KAK7885902.1"/>
    </source>
</evidence>
<name>A0AAW0MUX7_9GOBI</name>
<dbReference type="EMBL" id="JBBPFD010000019">
    <property type="protein sequence ID" value="KAK7885902.1"/>
    <property type="molecule type" value="Genomic_DNA"/>
</dbReference>
<keyword evidence="3" id="KW-1185">Reference proteome</keyword>
<protein>
    <submittedName>
        <fullName evidence="2">Uncharacterized protein</fullName>
    </submittedName>
</protein>
<dbReference type="AlphaFoldDB" id="A0AAW0MUX7"/>